<reference evidence="1" key="1">
    <citation type="journal article" date="2014" name="Front. Microbiol.">
        <title>High frequency of phylogenetically diverse reductive dehalogenase-homologous genes in deep subseafloor sedimentary metagenomes.</title>
        <authorList>
            <person name="Kawai M."/>
            <person name="Futagami T."/>
            <person name="Toyoda A."/>
            <person name="Takaki Y."/>
            <person name="Nishi S."/>
            <person name="Hori S."/>
            <person name="Arai W."/>
            <person name="Tsubouchi T."/>
            <person name="Morono Y."/>
            <person name="Uchiyama I."/>
            <person name="Ito T."/>
            <person name="Fujiyama A."/>
            <person name="Inagaki F."/>
            <person name="Takami H."/>
        </authorList>
    </citation>
    <scope>NUCLEOTIDE SEQUENCE</scope>
    <source>
        <strain evidence="1">Expedition CK06-06</strain>
    </source>
</reference>
<dbReference type="EMBL" id="BARW01018650">
    <property type="protein sequence ID" value="GAJ01098.1"/>
    <property type="molecule type" value="Genomic_DNA"/>
</dbReference>
<protein>
    <submittedName>
        <fullName evidence="1">Uncharacterized protein</fullName>
    </submittedName>
</protein>
<dbReference type="AlphaFoldDB" id="X1T6X7"/>
<name>X1T6X7_9ZZZZ</name>
<gene>
    <name evidence="1" type="ORF">S12H4_31885</name>
</gene>
<proteinExistence type="predicted"/>
<comment type="caution">
    <text evidence="1">The sequence shown here is derived from an EMBL/GenBank/DDBJ whole genome shotgun (WGS) entry which is preliminary data.</text>
</comment>
<organism evidence="1">
    <name type="scientific">marine sediment metagenome</name>
    <dbReference type="NCBI Taxonomy" id="412755"/>
    <lineage>
        <taxon>unclassified sequences</taxon>
        <taxon>metagenomes</taxon>
        <taxon>ecological metagenomes</taxon>
    </lineage>
</organism>
<sequence>MLAGSVCSQTFAKLRQMEAPHIIAHKNSANFLNLELEETTSYFSVVFGEEKVDRPVYQDKFLTLMPNPAGFREKNIGQK</sequence>
<accession>X1T6X7</accession>
<evidence type="ECO:0000313" key="1">
    <source>
        <dbReference type="EMBL" id="GAJ01098.1"/>
    </source>
</evidence>